<keyword evidence="5" id="KW-1185">Reference proteome</keyword>
<dbReference type="InterPro" id="IPR000182">
    <property type="entry name" value="GNAT_dom"/>
</dbReference>
<organism evidence="4 5">
    <name type="scientific">Pseudonocardia hydrocarbonoxydans</name>
    <dbReference type="NCBI Taxonomy" id="76726"/>
    <lineage>
        <taxon>Bacteria</taxon>
        <taxon>Bacillati</taxon>
        <taxon>Actinomycetota</taxon>
        <taxon>Actinomycetes</taxon>
        <taxon>Pseudonocardiales</taxon>
        <taxon>Pseudonocardiaceae</taxon>
        <taxon>Pseudonocardia</taxon>
    </lineage>
</organism>
<dbReference type="AlphaFoldDB" id="A0A4Y3WNH5"/>
<keyword evidence="1 4" id="KW-0808">Transferase</keyword>
<gene>
    <name evidence="4" type="ORF">PHY01_17020</name>
</gene>
<dbReference type="Gene3D" id="3.40.630.30">
    <property type="match status" value="1"/>
</dbReference>
<accession>A0A4Y3WNH5</accession>
<evidence type="ECO:0000313" key="5">
    <source>
        <dbReference type="Proteomes" id="UP000320338"/>
    </source>
</evidence>
<keyword evidence="2" id="KW-0012">Acyltransferase</keyword>
<dbReference type="CDD" id="cd04301">
    <property type="entry name" value="NAT_SF"/>
    <property type="match status" value="1"/>
</dbReference>
<proteinExistence type="predicted"/>
<dbReference type="Proteomes" id="UP000320338">
    <property type="component" value="Unassembled WGS sequence"/>
</dbReference>
<comment type="caution">
    <text evidence="4">The sequence shown here is derived from an EMBL/GenBank/DDBJ whole genome shotgun (WGS) entry which is preliminary data.</text>
</comment>
<dbReference type="SUPFAM" id="SSF55729">
    <property type="entry name" value="Acyl-CoA N-acyltransferases (Nat)"/>
    <property type="match status" value="1"/>
</dbReference>
<dbReference type="OrthoDB" id="3572254at2"/>
<protein>
    <submittedName>
        <fullName evidence="4">N-acetyltransferase</fullName>
    </submittedName>
</protein>
<dbReference type="InterPro" id="IPR050832">
    <property type="entry name" value="Bact_Acetyltransf"/>
</dbReference>
<feature type="domain" description="N-acetyltransferase" evidence="3">
    <location>
        <begin position="17"/>
        <end position="173"/>
    </location>
</feature>
<dbReference type="PANTHER" id="PTHR43877">
    <property type="entry name" value="AMINOALKYLPHOSPHONATE N-ACETYLTRANSFERASE-RELATED-RELATED"/>
    <property type="match status" value="1"/>
</dbReference>
<name>A0A4Y3WNH5_9PSEU</name>
<dbReference type="RefSeq" id="WP_141277997.1">
    <property type="nucleotide sequence ID" value="NZ_BAAARZ010000049.1"/>
</dbReference>
<dbReference type="PROSITE" id="PS51186">
    <property type="entry name" value="GNAT"/>
    <property type="match status" value="1"/>
</dbReference>
<reference evidence="4 5" key="1">
    <citation type="submission" date="2019-06" db="EMBL/GenBank/DDBJ databases">
        <title>Whole genome shotgun sequence of Pseudonocardia hydrocarbonoxydans NBRC 14498.</title>
        <authorList>
            <person name="Hosoyama A."/>
            <person name="Uohara A."/>
            <person name="Ohji S."/>
            <person name="Ichikawa N."/>
        </authorList>
    </citation>
    <scope>NUCLEOTIDE SEQUENCE [LARGE SCALE GENOMIC DNA]</scope>
    <source>
        <strain evidence="4 5">NBRC 14498</strain>
    </source>
</reference>
<dbReference type="GO" id="GO:0016747">
    <property type="term" value="F:acyltransferase activity, transferring groups other than amino-acyl groups"/>
    <property type="evidence" value="ECO:0007669"/>
    <property type="project" value="InterPro"/>
</dbReference>
<evidence type="ECO:0000259" key="3">
    <source>
        <dbReference type="PROSITE" id="PS51186"/>
    </source>
</evidence>
<sequence>MVPEPLTAPRLHRPGPGTVPALTALWTAVTRAGGAVGFVPDSTDEEIAAAAREVVDEVRAGRQELLTVGEPLAGVVFLRRGAGPRIAHRADVLRLMVHPDRQGEGLGRVLLDAAVARGRELGLDLLLLSARGGTGLPAFYTRLGWTEVGVFPAALDLGPDDRRDEHWFQLRLG</sequence>
<evidence type="ECO:0000256" key="2">
    <source>
        <dbReference type="ARBA" id="ARBA00023315"/>
    </source>
</evidence>
<dbReference type="Pfam" id="PF13508">
    <property type="entry name" value="Acetyltransf_7"/>
    <property type="match status" value="1"/>
</dbReference>
<evidence type="ECO:0000256" key="1">
    <source>
        <dbReference type="ARBA" id="ARBA00022679"/>
    </source>
</evidence>
<dbReference type="InterPro" id="IPR016181">
    <property type="entry name" value="Acyl_CoA_acyltransferase"/>
</dbReference>
<dbReference type="EMBL" id="BJNG01000015">
    <property type="protein sequence ID" value="GEC19419.1"/>
    <property type="molecule type" value="Genomic_DNA"/>
</dbReference>
<evidence type="ECO:0000313" key="4">
    <source>
        <dbReference type="EMBL" id="GEC19419.1"/>
    </source>
</evidence>